<gene>
    <name evidence="2" type="ORF">FCI23_14505</name>
</gene>
<dbReference type="CDD" id="cd06268">
    <property type="entry name" value="PBP1_ABC_transporter_LIVBP-like"/>
    <property type="match status" value="1"/>
</dbReference>
<reference evidence="2 3" key="1">
    <citation type="submission" date="2019-04" db="EMBL/GenBank/DDBJ databases">
        <title>Streptomyces oryziradicis sp. nov., a novel actinomycete isolated from rhizosphere soil of rice (Oryza sativa L.).</title>
        <authorList>
            <person name="Li C."/>
        </authorList>
    </citation>
    <scope>NUCLEOTIDE SEQUENCE [LARGE SCALE GENOMIC DNA]</scope>
    <source>
        <strain evidence="2 3">NEAU-C40</strain>
    </source>
</reference>
<sequence length="960" mass="105001">MAPEVWRGTVEVEAAESVFDLLERLIDDYPRNGPLLPLVVLQAAESDRPGVLERRVREIVHFVQKAQQPRGLLSKLLEDSDHGEGPYAGAVARVRELSEHPWENQTRSQYRPFTFPRSRLLSAIEQAASEADDAVGRRPLTTADRRARLLARLAELRWRPGASRRIAGLQDSIRSALNPSGFAGAIFLAGFSVLLGAAGWQTAMGVGVGAFAAFTAIRWLARKAPPLLWLRHASQWFATTTFLAPSAARPQTGEWSRWRPTKSWETIQGRAFAVAEQFVAAESRTESEERAKARQFYLELRVLALLEDLRYNFRPRSLDLRRRKRTVPPVVFLPHATATNGGMLLLRAISNVRSRRSEVDPLLVLAAIPATEALRPRAEPADGDFAGDDDEQPSGPYARYEQWVVNLSVGQSPSLAPRLPWILWLPLAADQLRPRPVQRSTTRIRRTATRVLWSRTGLGVVLAAALALGSLANVRISHHYCDGQLIGSNTDSVWLPDRAGHKECIGVATGGVLFAKRSGLELDGSGKGVTFAKVEQAVRAENATVKSSKKIATIVYAGPLTPGNDSAKKGLEELTGVYLYQHESNSSNYEVKIRVLLANGGNDMLNTTAMVNSIVRLAAQDHSIVGVVGMGRDTDFSDPATKALARAGLPVVDTTNSGSYFAKSYANYFGLAATDDEEAQAMLGIARRQAQQGPKKYSVVLSRKTVTNDHDRYATEQRRVGTNMLREAGFVPNNSQSYELGENGSANLQGPVAAICSAAHVPDALYFAGRVEDIPVLMDQLNQTSGCSDKQITVYTGDDISKNQDTVNAPNVTVYYTSLAPMDQGKGNFYPRARETFQELDAQQTAAANPWYKDKVFASGQIVLAYEATAAMYTAASRGGEAHNAAETWGNLRNVMIENMPTGTVTFTGTQPYQPQDVHGIDVIRVWYPPGKVEASSRILCGRGSGLRTPKLTELNCPSQ</sequence>
<keyword evidence="3" id="KW-1185">Reference proteome</keyword>
<accession>A0A4U0SMD4</accession>
<organism evidence="2 3">
    <name type="scientific">Actinacidiphila oryziradicis</name>
    <dbReference type="NCBI Taxonomy" id="2571141"/>
    <lineage>
        <taxon>Bacteria</taxon>
        <taxon>Bacillati</taxon>
        <taxon>Actinomycetota</taxon>
        <taxon>Actinomycetes</taxon>
        <taxon>Kitasatosporales</taxon>
        <taxon>Streptomycetaceae</taxon>
        <taxon>Actinacidiphila</taxon>
    </lineage>
</organism>
<dbReference type="EMBL" id="SUMC01000011">
    <property type="protein sequence ID" value="TKA10836.1"/>
    <property type="molecule type" value="Genomic_DNA"/>
</dbReference>
<feature type="transmembrane region" description="Helical" evidence="1">
    <location>
        <begin position="203"/>
        <end position="221"/>
    </location>
</feature>
<dbReference type="InterPro" id="IPR028082">
    <property type="entry name" value="Peripla_BP_I"/>
</dbReference>
<dbReference type="Proteomes" id="UP000305778">
    <property type="component" value="Unassembled WGS sequence"/>
</dbReference>
<evidence type="ECO:0000313" key="3">
    <source>
        <dbReference type="Proteomes" id="UP000305778"/>
    </source>
</evidence>
<dbReference type="RefSeq" id="WP_136724159.1">
    <property type="nucleotide sequence ID" value="NZ_SUMC01000011.1"/>
</dbReference>
<dbReference type="AlphaFoldDB" id="A0A4U0SMD4"/>
<dbReference type="Gene3D" id="3.40.50.2300">
    <property type="match status" value="2"/>
</dbReference>
<name>A0A4U0SMD4_9ACTN</name>
<proteinExistence type="predicted"/>
<protein>
    <submittedName>
        <fullName evidence="2">Uncharacterized protein</fullName>
    </submittedName>
</protein>
<comment type="caution">
    <text evidence="2">The sequence shown here is derived from an EMBL/GenBank/DDBJ whole genome shotgun (WGS) entry which is preliminary data.</text>
</comment>
<keyword evidence="1" id="KW-1133">Transmembrane helix</keyword>
<dbReference type="SUPFAM" id="SSF53822">
    <property type="entry name" value="Periplasmic binding protein-like I"/>
    <property type="match status" value="1"/>
</dbReference>
<feature type="transmembrane region" description="Helical" evidence="1">
    <location>
        <begin position="452"/>
        <end position="472"/>
    </location>
</feature>
<feature type="transmembrane region" description="Helical" evidence="1">
    <location>
        <begin position="176"/>
        <end position="197"/>
    </location>
</feature>
<keyword evidence="1" id="KW-0472">Membrane</keyword>
<evidence type="ECO:0000256" key="1">
    <source>
        <dbReference type="SAM" id="Phobius"/>
    </source>
</evidence>
<keyword evidence="1" id="KW-0812">Transmembrane</keyword>
<evidence type="ECO:0000313" key="2">
    <source>
        <dbReference type="EMBL" id="TKA10836.1"/>
    </source>
</evidence>
<dbReference type="OrthoDB" id="3440574at2"/>